<gene>
    <name evidence="4" type="ORF">SUGI_1330060</name>
    <name evidence="5" type="ORF">SUGI_1330100</name>
    <name evidence="6" type="ORF">SUGI_1472110</name>
</gene>
<dbReference type="InterPro" id="IPR004873">
    <property type="entry name" value="BURP_dom"/>
</dbReference>
<sequence length="370" mass="41124">MAATRSTPYSKKKKLVAKDYAPKTLDREIKLDIPLNVLKEKRGTLPKDVDNCLQKESSLVNLLMEVTRSQENYWNNVAELQRERWREKLLEVSIPQTLVARLSPLSLTQMHKMIDATSFDANEFCHSAGLICREDVDFLTKAGGSSFANANAELEEVKENVFFDKKELRESGEMILPDLSPCKNLGAFLPRELAQMMPPFSTANVSQILNLLGISSESNMSRIMESTLELCEEKGEEGEVKRCSTSVEGMVEFVASLFGSDVDLLTDTSVVGSGQRVKVTKVSKRENIVGGKPPVTCHIFAFPYGVSYCHSIKGSEVFDLQLEVVQGNEKVRRNATAVCHYFSDGAGGNQASCHPVFGEMLLWMPRPKGD</sequence>
<dbReference type="Proteomes" id="UP001234787">
    <property type="component" value="Unassembled WGS sequence"/>
</dbReference>
<comment type="caution">
    <text evidence="4">The sequence shown here is derived from an EMBL/GenBank/DDBJ whole genome shotgun (WGS) entry which is preliminary data.</text>
</comment>
<proteinExistence type="predicted"/>
<dbReference type="EMBL" id="BSEH01000505">
    <property type="protein sequence ID" value="GLJ58723.1"/>
    <property type="molecule type" value="Genomic_DNA"/>
</dbReference>
<evidence type="ECO:0000313" key="7">
    <source>
        <dbReference type="Proteomes" id="UP001234787"/>
    </source>
</evidence>
<evidence type="ECO:0000313" key="6">
    <source>
        <dbReference type="EMBL" id="GLJ58723.1"/>
    </source>
</evidence>
<dbReference type="PROSITE" id="PS51277">
    <property type="entry name" value="BURP"/>
    <property type="match status" value="1"/>
</dbReference>
<evidence type="ECO:0000313" key="5">
    <source>
        <dbReference type="EMBL" id="GLJ57448.1"/>
    </source>
</evidence>
<name>A0AAD3RQ90_CRYJA</name>
<dbReference type="EMBL" id="BSEH01000120">
    <property type="protein sequence ID" value="GLJ57445.1"/>
    <property type="molecule type" value="Genomic_DNA"/>
</dbReference>
<organism evidence="4 7">
    <name type="scientific">Cryptomeria japonica</name>
    <name type="common">Japanese cedar</name>
    <name type="synonym">Cupressus japonica</name>
    <dbReference type="NCBI Taxonomy" id="3369"/>
    <lineage>
        <taxon>Eukaryota</taxon>
        <taxon>Viridiplantae</taxon>
        <taxon>Streptophyta</taxon>
        <taxon>Embryophyta</taxon>
        <taxon>Tracheophyta</taxon>
        <taxon>Spermatophyta</taxon>
        <taxon>Pinopsida</taxon>
        <taxon>Pinidae</taxon>
        <taxon>Conifers II</taxon>
        <taxon>Cupressales</taxon>
        <taxon>Cupressaceae</taxon>
        <taxon>Cryptomeria</taxon>
    </lineage>
</organism>
<dbReference type="PANTHER" id="PTHR31458">
    <property type="entry name" value="POLYGALACTURONASE 1 BETA-LIKE PROTEIN 2"/>
    <property type="match status" value="1"/>
</dbReference>
<evidence type="ECO:0000259" key="3">
    <source>
        <dbReference type="PROSITE" id="PS51277"/>
    </source>
</evidence>
<evidence type="ECO:0000313" key="4">
    <source>
        <dbReference type="EMBL" id="GLJ57445.1"/>
    </source>
</evidence>
<evidence type="ECO:0000256" key="1">
    <source>
        <dbReference type="ARBA" id="ARBA00022729"/>
    </source>
</evidence>
<protein>
    <recommendedName>
        <fullName evidence="3">BURP domain-containing protein</fullName>
    </recommendedName>
</protein>
<dbReference type="AlphaFoldDB" id="A0AAD3RQ90"/>
<keyword evidence="1" id="KW-0732">Signal</keyword>
<keyword evidence="7" id="KW-1185">Reference proteome</keyword>
<evidence type="ECO:0000256" key="2">
    <source>
        <dbReference type="ARBA" id="ARBA00023180"/>
    </source>
</evidence>
<dbReference type="SMART" id="SM01045">
    <property type="entry name" value="BURP"/>
    <property type="match status" value="1"/>
</dbReference>
<keyword evidence="2" id="KW-0325">Glycoprotein</keyword>
<feature type="domain" description="BURP" evidence="3">
    <location>
        <begin position="162"/>
        <end position="370"/>
    </location>
</feature>
<dbReference type="PANTHER" id="PTHR31458:SF2">
    <property type="entry name" value="POLYGALACTURONASE 1 BETA-LIKE PROTEIN 2"/>
    <property type="match status" value="1"/>
</dbReference>
<reference evidence="4" key="1">
    <citation type="submission" date="2022-12" db="EMBL/GenBank/DDBJ databases">
        <title>Chromosome-Level Genome Assembly of Japanese Cedar (Cryptomeriajaponica D. Don).</title>
        <authorList>
            <person name="Fujino T."/>
            <person name="Yamaguchi K."/>
            <person name="Yokoyama T."/>
            <person name="Hamanaka T."/>
            <person name="Harazono Y."/>
            <person name="Kamada H."/>
            <person name="Kobayashi W."/>
            <person name="Ujino-Ihara T."/>
            <person name="Uchiyama K."/>
            <person name="Matsumoto A."/>
            <person name="Izuno A."/>
            <person name="Tsumura Y."/>
            <person name="Toyoda A."/>
            <person name="Shigenobu S."/>
            <person name="Moriguchi Y."/>
            <person name="Ueno S."/>
            <person name="Kasahara M."/>
        </authorList>
    </citation>
    <scope>NUCLEOTIDE SEQUENCE</scope>
</reference>
<accession>A0AAD3RQ90</accession>
<dbReference type="Pfam" id="PF03181">
    <property type="entry name" value="BURP"/>
    <property type="match status" value="1"/>
</dbReference>
<dbReference type="EMBL" id="BSEH01000120">
    <property type="protein sequence ID" value="GLJ57448.1"/>
    <property type="molecule type" value="Genomic_DNA"/>
</dbReference>
<dbReference type="InterPro" id="IPR051897">
    <property type="entry name" value="PG-associated_BURP"/>
</dbReference>